<dbReference type="InParanoid" id="A0A3Q7F0U5"/>
<reference evidence="1" key="2">
    <citation type="submission" date="2019-01" db="UniProtKB">
        <authorList>
            <consortium name="EnsemblPlants"/>
        </authorList>
    </citation>
    <scope>IDENTIFICATION</scope>
    <source>
        <strain evidence="1">cv. Heinz 1706</strain>
    </source>
</reference>
<dbReference type="EnsemblPlants" id="Solyc02g068450.3.1">
    <property type="protein sequence ID" value="Solyc02g068450.3.1"/>
    <property type="gene ID" value="Solyc02g068450.3"/>
</dbReference>
<keyword evidence="2" id="KW-1185">Reference proteome</keyword>
<dbReference type="Proteomes" id="UP000004994">
    <property type="component" value="Chromosome 2"/>
</dbReference>
<accession>A0A3Q7F0U5</accession>
<reference evidence="1" key="1">
    <citation type="journal article" date="2012" name="Nature">
        <title>The tomato genome sequence provides insights into fleshy fruit evolution.</title>
        <authorList>
            <consortium name="Tomato Genome Consortium"/>
        </authorList>
    </citation>
    <scope>NUCLEOTIDE SEQUENCE [LARGE SCALE GENOMIC DNA]</scope>
    <source>
        <strain evidence="1">cv. Heinz 1706</strain>
    </source>
</reference>
<name>A0A3Q7F0U5_SOLLC</name>
<dbReference type="Gramene" id="Solyc02g068450.3.1">
    <property type="protein sequence ID" value="Solyc02g068450.3.1"/>
    <property type="gene ID" value="Solyc02g068450.3"/>
</dbReference>
<protein>
    <submittedName>
        <fullName evidence="1">Uncharacterized protein</fullName>
    </submittedName>
</protein>
<proteinExistence type="predicted"/>
<gene>
    <name evidence="1" type="primary">LOC101264086</name>
</gene>
<dbReference type="AlphaFoldDB" id="A0A3Q7F0U5"/>
<evidence type="ECO:0000313" key="1">
    <source>
        <dbReference type="EnsemblPlants" id="Solyc02g068450.3.1"/>
    </source>
</evidence>
<evidence type="ECO:0000313" key="2">
    <source>
        <dbReference type="Proteomes" id="UP000004994"/>
    </source>
</evidence>
<organism evidence="1">
    <name type="scientific">Solanum lycopersicum</name>
    <name type="common">Tomato</name>
    <name type="synonym">Lycopersicon esculentum</name>
    <dbReference type="NCBI Taxonomy" id="4081"/>
    <lineage>
        <taxon>Eukaryota</taxon>
        <taxon>Viridiplantae</taxon>
        <taxon>Streptophyta</taxon>
        <taxon>Embryophyta</taxon>
        <taxon>Tracheophyta</taxon>
        <taxon>Spermatophyta</taxon>
        <taxon>Magnoliopsida</taxon>
        <taxon>eudicotyledons</taxon>
        <taxon>Gunneridae</taxon>
        <taxon>Pentapetalae</taxon>
        <taxon>asterids</taxon>
        <taxon>lamiids</taxon>
        <taxon>Solanales</taxon>
        <taxon>Solanaceae</taxon>
        <taxon>Solanoideae</taxon>
        <taxon>Solaneae</taxon>
        <taxon>Solanum</taxon>
        <taxon>Solanum subgen. Lycopersicon</taxon>
    </lineage>
</organism>
<sequence length="17" mass="2157">MRTQLLDFYWLELAMLI</sequence>